<name>A0AC60Q9I7_IXOPE</name>
<evidence type="ECO:0000313" key="2">
    <source>
        <dbReference type="Proteomes" id="UP000805193"/>
    </source>
</evidence>
<reference evidence="1 2" key="1">
    <citation type="journal article" date="2020" name="Cell">
        <title>Large-Scale Comparative Analyses of Tick Genomes Elucidate Their Genetic Diversity and Vector Capacities.</title>
        <authorList>
            <consortium name="Tick Genome and Microbiome Consortium (TIGMIC)"/>
            <person name="Jia N."/>
            <person name="Wang J."/>
            <person name="Shi W."/>
            <person name="Du L."/>
            <person name="Sun Y."/>
            <person name="Zhan W."/>
            <person name="Jiang J.F."/>
            <person name="Wang Q."/>
            <person name="Zhang B."/>
            <person name="Ji P."/>
            <person name="Bell-Sakyi L."/>
            <person name="Cui X.M."/>
            <person name="Yuan T.T."/>
            <person name="Jiang B.G."/>
            <person name="Yang W.F."/>
            <person name="Lam T.T."/>
            <person name="Chang Q.C."/>
            <person name="Ding S.J."/>
            <person name="Wang X.J."/>
            <person name="Zhu J.G."/>
            <person name="Ruan X.D."/>
            <person name="Zhao L."/>
            <person name="Wei J.T."/>
            <person name="Ye R.Z."/>
            <person name="Que T.C."/>
            <person name="Du C.H."/>
            <person name="Zhou Y.H."/>
            <person name="Cheng J.X."/>
            <person name="Dai P.F."/>
            <person name="Guo W.B."/>
            <person name="Han X.H."/>
            <person name="Huang E.J."/>
            <person name="Li L.F."/>
            <person name="Wei W."/>
            <person name="Gao Y.C."/>
            <person name="Liu J.Z."/>
            <person name="Shao H.Z."/>
            <person name="Wang X."/>
            <person name="Wang C.C."/>
            <person name="Yang T.C."/>
            <person name="Huo Q.B."/>
            <person name="Li W."/>
            <person name="Chen H.Y."/>
            <person name="Chen S.E."/>
            <person name="Zhou L.G."/>
            <person name="Ni X.B."/>
            <person name="Tian J.H."/>
            <person name="Sheng Y."/>
            <person name="Liu T."/>
            <person name="Pan Y.S."/>
            <person name="Xia L.Y."/>
            <person name="Li J."/>
            <person name="Zhao F."/>
            <person name="Cao W.C."/>
        </authorList>
    </citation>
    <scope>NUCLEOTIDE SEQUENCE [LARGE SCALE GENOMIC DNA]</scope>
    <source>
        <strain evidence="1">Iper-2018</strain>
    </source>
</reference>
<dbReference type="EMBL" id="JABSTQ010009335">
    <property type="protein sequence ID" value="KAG0430330.1"/>
    <property type="molecule type" value="Genomic_DNA"/>
</dbReference>
<sequence>MTKQARTPRSVGEPEITSNSIFSEIQSTSLRARTDTPPKNRLSHARAPATQARITNAATAPRGPASVGVDETSSGTAQRSGTARDKGENPRPRARHLHCTASPSPSRPVGFSESQGASVHEAPWAEASGETRSRSLVLQLGSCRRCIALQRGPPVPPVLGRHPQTPQQAAAAARDNSRVAWQSEDFCPTIQRPFPVGYVAAPLVSCAIAAAATRAVPAGAVPHDLEIDAPGRNWQQKASAHYRRVCSESLVLSLAGQTERLVKKSWLLVPETFHQNMLSPQPSLQPKARDGRLCTSDAEVRFPVPCWPAFPRFGGPCVLPALRCSENGSDPEEARLYFPHE</sequence>
<proteinExistence type="predicted"/>
<protein>
    <submittedName>
        <fullName evidence="1">Uncharacterized protein</fullName>
    </submittedName>
</protein>
<keyword evidence="2" id="KW-1185">Reference proteome</keyword>
<evidence type="ECO:0000313" key="1">
    <source>
        <dbReference type="EMBL" id="KAG0430330.1"/>
    </source>
</evidence>
<gene>
    <name evidence="1" type="ORF">HPB47_022782</name>
</gene>
<dbReference type="Proteomes" id="UP000805193">
    <property type="component" value="Unassembled WGS sequence"/>
</dbReference>
<organism evidence="1 2">
    <name type="scientific">Ixodes persulcatus</name>
    <name type="common">Taiga tick</name>
    <dbReference type="NCBI Taxonomy" id="34615"/>
    <lineage>
        <taxon>Eukaryota</taxon>
        <taxon>Metazoa</taxon>
        <taxon>Ecdysozoa</taxon>
        <taxon>Arthropoda</taxon>
        <taxon>Chelicerata</taxon>
        <taxon>Arachnida</taxon>
        <taxon>Acari</taxon>
        <taxon>Parasitiformes</taxon>
        <taxon>Ixodida</taxon>
        <taxon>Ixodoidea</taxon>
        <taxon>Ixodidae</taxon>
        <taxon>Ixodinae</taxon>
        <taxon>Ixodes</taxon>
    </lineage>
</organism>
<comment type="caution">
    <text evidence="1">The sequence shown here is derived from an EMBL/GenBank/DDBJ whole genome shotgun (WGS) entry which is preliminary data.</text>
</comment>
<accession>A0AC60Q9I7</accession>